<keyword evidence="3" id="KW-0732">Signal</keyword>
<dbReference type="Pfam" id="PF20434">
    <property type="entry name" value="BD-FAE"/>
    <property type="match status" value="1"/>
</dbReference>
<sequence>MYKILSVLFCLLTLSSFTLLPKDEDNKYRPDQTAIYKTIESTQLHLEIFFPKKHKCKKKPAIVFFYGGGWKYGSINQFAPHAEYYKQKGFVTILVDYRVEQRHRSTPFDAVEDAKSAMRYIKQQGQKLRIDTSKIIACGGSAGGHLAAATALINSYNSISDNINISPKPNALILFNPVIDNGPEGYGFERIGDEYKHFSPMHNIVKRAPPTIILIGTKDQLIPVKTIENYKTKMDSVGSICQIKFYKDQKHGFFNYKHTSNYNHTLTDMNQFLIDLGYLKKDK</sequence>
<dbReference type="GO" id="GO:0004806">
    <property type="term" value="F:triacylglycerol lipase activity"/>
    <property type="evidence" value="ECO:0007669"/>
    <property type="project" value="TreeGrafter"/>
</dbReference>
<dbReference type="Proteomes" id="UP001209229">
    <property type="component" value="Unassembled WGS sequence"/>
</dbReference>
<dbReference type="Gene3D" id="3.40.50.1820">
    <property type="entry name" value="alpha/beta hydrolase"/>
    <property type="match status" value="1"/>
</dbReference>
<accession>A0AAE3SFX9</accession>
<dbReference type="InterPro" id="IPR002925">
    <property type="entry name" value="Dienelactn_hydro"/>
</dbReference>
<dbReference type="InterPro" id="IPR029058">
    <property type="entry name" value="AB_hydrolase_fold"/>
</dbReference>
<feature type="domain" description="BD-FAE-like" evidence="5">
    <location>
        <begin position="46"/>
        <end position="180"/>
    </location>
</feature>
<protein>
    <submittedName>
        <fullName evidence="6">Alpha/beta hydrolase</fullName>
    </submittedName>
</protein>
<evidence type="ECO:0000256" key="2">
    <source>
        <dbReference type="ARBA" id="ARBA00022801"/>
    </source>
</evidence>
<feature type="signal peptide" evidence="3">
    <location>
        <begin position="1"/>
        <end position="21"/>
    </location>
</feature>
<dbReference type="PANTHER" id="PTHR48081:SF30">
    <property type="entry name" value="ACETYL-HYDROLASE LIPR-RELATED"/>
    <property type="match status" value="1"/>
</dbReference>
<feature type="domain" description="Dienelactone hydrolase" evidence="4">
    <location>
        <begin position="201"/>
        <end position="264"/>
    </location>
</feature>
<evidence type="ECO:0000256" key="1">
    <source>
        <dbReference type="ARBA" id="ARBA00010515"/>
    </source>
</evidence>
<dbReference type="SUPFAM" id="SSF53474">
    <property type="entry name" value="alpha/beta-Hydrolases"/>
    <property type="match status" value="1"/>
</dbReference>
<keyword evidence="7" id="KW-1185">Reference proteome</keyword>
<dbReference type="Pfam" id="PF01738">
    <property type="entry name" value="DLH"/>
    <property type="match status" value="1"/>
</dbReference>
<proteinExistence type="inferred from homology"/>
<comment type="caution">
    <text evidence="6">The sequence shown here is derived from an EMBL/GenBank/DDBJ whole genome shotgun (WGS) entry which is preliminary data.</text>
</comment>
<evidence type="ECO:0000313" key="6">
    <source>
        <dbReference type="EMBL" id="MCW3787756.1"/>
    </source>
</evidence>
<dbReference type="AlphaFoldDB" id="A0AAE3SFX9"/>
<organism evidence="6 7">
    <name type="scientific">Plebeiibacterium sediminum</name>
    <dbReference type="NCBI Taxonomy" id="2992112"/>
    <lineage>
        <taxon>Bacteria</taxon>
        <taxon>Pseudomonadati</taxon>
        <taxon>Bacteroidota</taxon>
        <taxon>Bacteroidia</taxon>
        <taxon>Marinilabiliales</taxon>
        <taxon>Marinilabiliaceae</taxon>
        <taxon>Plebeiibacterium</taxon>
    </lineage>
</organism>
<dbReference type="RefSeq" id="WP_301191320.1">
    <property type="nucleotide sequence ID" value="NZ_JAPDPJ010000036.1"/>
</dbReference>
<name>A0AAE3SFX9_9BACT</name>
<comment type="similarity">
    <text evidence="1">Belongs to the 'GDXG' lipolytic enzyme family.</text>
</comment>
<feature type="chain" id="PRO_5042094689" evidence="3">
    <location>
        <begin position="22"/>
        <end position="283"/>
    </location>
</feature>
<evidence type="ECO:0000259" key="5">
    <source>
        <dbReference type="Pfam" id="PF20434"/>
    </source>
</evidence>
<reference evidence="6" key="1">
    <citation type="submission" date="2022-10" db="EMBL/GenBank/DDBJ databases">
        <authorList>
            <person name="Yu W.X."/>
        </authorList>
    </citation>
    <scope>NUCLEOTIDE SEQUENCE</scope>
    <source>
        <strain evidence="6">AAT</strain>
    </source>
</reference>
<dbReference type="PANTHER" id="PTHR48081">
    <property type="entry name" value="AB HYDROLASE SUPERFAMILY PROTEIN C4A8.06C"/>
    <property type="match status" value="1"/>
</dbReference>
<dbReference type="InterPro" id="IPR049492">
    <property type="entry name" value="BD-FAE-like_dom"/>
</dbReference>
<dbReference type="EMBL" id="JAPDPJ010000036">
    <property type="protein sequence ID" value="MCW3787756.1"/>
    <property type="molecule type" value="Genomic_DNA"/>
</dbReference>
<gene>
    <name evidence="6" type="ORF">OM075_14870</name>
</gene>
<evidence type="ECO:0000259" key="4">
    <source>
        <dbReference type="Pfam" id="PF01738"/>
    </source>
</evidence>
<evidence type="ECO:0000313" key="7">
    <source>
        <dbReference type="Proteomes" id="UP001209229"/>
    </source>
</evidence>
<evidence type="ECO:0000256" key="3">
    <source>
        <dbReference type="SAM" id="SignalP"/>
    </source>
</evidence>
<dbReference type="InterPro" id="IPR050300">
    <property type="entry name" value="GDXG_lipolytic_enzyme"/>
</dbReference>
<keyword evidence="2 6" id="KW-0378">Hydrolase</keyword>